<dbReference type="RefSeq" id="WP_025705068.1">
    <property type="nucleotide sequence ID" value="NZ_CP009287.1"/>
</dbReference>
<keyword evidence="3" id="KW-1185">Reference proteome</keyword>
<dbReference type="Proteomes" id="UP000029500">
    <property type="component" value="Chromosome"/>
</dbReference>
<dbReference type="AlphaFoldDB" id="A0A089M0I2"/>
<dbReference type="OrthoDB" id="2646108at2"/>
<accession>A0A089M0I2</accession>
<dbReference type="KEGG" id="pgm:PGRAT_06225"/>
<name>A0A089M0I2_9BACL</name>
<protein>
    <submittedName>
        <fullName evidence="2">Uncharacterized protein</fullName>
    </submittedName>
</protein>
<keyword evidence="1" id="KW-1133">Transmembrane helix</keyword>
<dbReference type="STRING" id="189425.PGRAT_06225"/>
<evidence type="ECO:0000313" key="3">
    <source>
        <dbReference type="Proteomes" id="UP000029500"/>
    </source>
</evidence>
<feature type="transmembrane region" description="Helical" evidence="1">
    <location>
        <begin position="31"/>
        <end position="49"/>
    </location>
</feature>
<keyword evidence="1" id="KW-0812">Transmembrane</keyword>
<evidence type="ECO:0000313" key="2">
    <source>
        <dbReference type="EMBL" id="AIQ67281.1"/>
    </source>
</evidence>
<proteinExistence type="predicted"/>
<organism evidence="2 3">
    <name type="scientific">Paenibacillus graminis</name>
    <dbReference type="NCBI Taxonomy" id="189425"/>
    <lineage>
        <taxon>Bacteria</taxon>
        <taxon>Bacillati</taxon>
        <taxon>Bacillota</taxon>
        <taxon>Bacilli</taxon>
        <taxon>Bacillales</taxon>
        <taxon>Paenibacillaceae</taxon>
        <taxon>Paenibacillus</taxon>
    </lineage>
</organism>
<keyword evidence="1" id="KW-0472">Membrane</keyword>
<dbReference type="eggNOG" id="ENOG50303UB">
    <property type="taxonomic scope" value="Bacteria"/>
</dbReference>
<dbReference type="HOGENOM" id="CLU_2634708_0_0_9"/>
<dbReference type="EMBL" id="CP009287">
    <property type="protein sequence ID" value="AIQ67281.1"/>
    <property type="molecule type" value="Genomic_DNA"/>
</dbReference>
<gene>
    <name evidence="2" type="ORF">PGRAT_06225</name>
</gene>
<reference evidence="2 3" key="1">
    <citation type="submission" date="2014-08" db="EMBL/GenBank/DDBJ databases">
        <title>Comparative genomics of the Paenibacillus odorifer group.</title>
        <authorList>
            <person name="den Bakker H.C."/>
            <person name="Tsai Y.-C."/>
            <person name="Martin N."/>
            <person name="Korlach J."/>
            <person name="Wiedmann M."/>
        </authorList>
    </citation>
    <scope>NUCLEOTIDE SEQUENCE [LARGE SCALE GENOMIC DNA]</scope>
    <source>
        <strain evidence="2 3">DSM 15220</strain>
    </source>
</reference>
<sequence length="77" mass="8714">MKIAVILGLYILAFWRGCTLLQGQGRKLHRLWFGCILVYCAYVHICGITKTPYFGVSTLYIAYFQPAGRAIIKWLGG</sequence>
<evidence type="ECO:0000256" key="1">
    <source>
        <dbReference type="SAM" id="Phobius"/>
    </source>
</evidence>